<dbReference type="OrthoDB" id="9803397at2"/>
<dbReference type="RefSeq" id="WP_113893626.1">
    <property type="nucleotide sequence ID" value="NZ_QNRK01000054.1"/>
</dbReference>
<sequence>MALMINEDCTACDACKPACPNQAIASGNPIYTIDALRCTECVGSEHDEPQCRVMCPADAIVANPDFNETRDQLQAKYQALHA</sequence>
<organism evidence="5 6">
    <name type="scientific">Roseiarcus fermentans</name>
    <dbReference type="NCBI Taxonomy" id="1473586"/>
    <lineage>
        <taxon>Bacteria</taxon>
        <taxon>Pseudomonadati</taxon>
        <taxon>Pseudomonadota</taxon>
        <taxon>Alphaproteobacteria</taxon>
        <taxon>Hyphomicrobiales</taxon>
        <taxon>Roseiarcaceae</taxon>
        <taxon>Roseiarcus</taxon>
    </lineage>
</organism>
<keyword evidence="1" id="KW-0479">Metal-binding</keyword>
<dbReference type="EMBL" id="QNRK01000054">
    <property type="protein sequence ID" value="RBP02207.1"/>
    <property type="molecule type" value="Genomic_DNA"/>
</dbReference>
<dbReference type="InterPro" id="IPR017900">
    <property type="entry name" value="4Fe4S_Fe_S_CS"/>
</dbReference>
<dbReference type="Gene3D" id="3.30.70.20">
    <property type="match status" value="1"/>
</dbReference>
<name>A0A366EIG7_9HYPH</name>
<evidence type="ECO:0000256" key="1">
    <source>
        <dbReference type="ARBA" id="ARBA00022723"/>
    </source>
</evidence>
<dbReference type="InterPro" id="IPR047927">
    <property type="entry name" value="YfhL-like"/>
</dbReference>
<accession>A0A366EIG7</accession>
<keyword evidence="3" id="KW-0411">Iron-sulfur</keyword>
<dbReference type="PROSITE" id="PS51379">
    <property type="entry name" value="4FE4S_FER_2"/>
    <property type="match status" value="1"/>
</dbReference>
<protein>
    <submittedName>
        <fullName evidence="5">4Fe-4S binding protein</fullName>
    </submittedName>
</protein>
<dbReference type="Proteomes" id="UP000253529">
    <property type="component" value="Unassembled WGS sequence"/>
</dbReference>
<dbReference type="InterPro" id="IPR017896">
    <property type="entry name" value="4Fe4S_Fe-S-bd"/>
</dbReference>
<evidence type="ECO:0000256" key="2">
    <source>
        <dbReference type="ARBA" id="ARBA00023004"/>
    </source>
</evidence>
<dbReference type="GO" id="GO:0046872">
    <property type="term" value="F:metal ion binding"/>
    <property type="evidence" value="ECO:0007669"/>
    <property type="project" value="UniProtKB-KW"/>
</dbReference>
<evidence type="ECO:0000313" key="6">
    <source>
        <dbReference type="Proteomes" id="UP000253529"/>
    </source>
</evidence>
<dbReference type="PROSITE" id="PS00198">
    <property type="entry name" value="4FE4S_FER_1"/>
    <property type="match status" value="1"/>
</dbReference>
<proteinExistence type="predicted"/>
<dbReference type="SUPFAM" id="SSF54862">
    <property type="entry name" value="4Fe-4S ferredoxins"/>
    <property type="match status" value="1"/>
</dbReference>
<gene>
    <name evidence="5" type="ORF">DFR50_15413</name>
</gene>
<reference evidence="5 6" key="1">
    <citation type="submission" date="2018-06" db="EMBL/GenBank/DDBJ databases">
        <title>Genomic Encyclopedia of Type Strains, Phase IV (KMG-IV): sequencing the most valuable type-strain genomes for metagenomic binning, comparative biology and taxonomic classification.</title>
        <authorList>
            <person name="Goeker M."/>
        </authorList>
    </citation>
    <scope>NUCLEOTIDE SEQUENCE [LARGE SCALE GENOMIC DNA]</scope>
    <source>
        <strain evidence="5 6">DSM 24875</strain>
    </source>
</reference>
<dbReference type="Pfam" id="PF00037">
    <property type="entry name" value="Fer4"/>
    <property type="match status" value="1"/>
</dbReference>
<dbReference type="AlphaFoldDB" id="A0A366EIG7"/>
<feature type="domain" description="4Fe-4S ferredoxin-type" evidence="4">
    <location>
        <begin position="1"/>
        <end position="29"/>
    </location>
</feature>
<dbReference type="NCBIfam" id="NF033683">
    <property type="entry name" value="di_4Fe-4S_YfhL"/>
    <property type="match status" value="1"/>
</dbReference>
<evidence type="ECO:0000259" key="4">
    <source>
        <dbReference type="PROSITE" id="PS51379"/>
    </source>
</evidence>
<keyword evidence="6" id="KW-1185">Reference proteome</keyword>
<keyword evidence="2" id="KW-0408">Iron</keyword>
<dbReference type="GO" id="GO:0051536">
    <property type="term" value="F:iron-sulfur cluster binding"/>
    <property type="evidence" value="ECO:0007669"/>
    <property type="project" value="UniProtKB-KW"/>
</dbReference>
<evidence type="ECO:0000256" key="3">
    <source>
        <dbReference type="ARBA" id="ARBA00023014"/>
    </source>
</evidence>
<comment type="caution">
    <text evidence="5">The sequence shown here is derived from an EMBL/GenBank/DDBJ whole genome shotgun (WGS) entry which is preliminary data.</text>
</comment>
<evidence type="ECO:0000313" key="5">
    <source>
        <dbReference type="EMBL" id="RBP02207.1"/>
    </source>
</evidence>